<reference evidence="15" key="3">
    <citation type="submission" date="2025-09" db="UniProtKB">
        <authorList>
            <consortium name="Ensembl"/>
        </authorList>
    </citation>
    <scope>IDENTIFICATION</scope>
</reference>
<evidence type="ECO:0000313" key="15">
    <source>
        <dbReference type="Ensembl" id="ENSPNAP00000039979.1"/>
    </source>
</evidence>
<dbReference type="Pfam" id="PF17971">
    <property type="entry name" value="LIFR_D2"/>
    <property type="match status" value="1"/>
</dbReference>
<reference evidence="15 16" key="1">
    <citation type="submission" date="2020-10" db="EMBL/GenBank/DDBJ databases">
        <title>Pygocentrus nattereri (red-bellied piranha) genome, fPygNat1, primary haplotype.</title>
        <authorList>
            <person name="Myers G."/>
            <person name="Meyer A."/>
            <person name="Karagic N."/>
            <person name="Pippel M."/>
            <person name="Winkler S."/>
            <person name="Tracey A."/>
            <person name="Wood J."/>
            <person name="Formenti G."/>
            <person name="Howe K."/>
            <person name="Fedrigo O."/>
            <person name="Jarvis E.D."/>
        </authorList>
    </citation>
    <scope>NUCLEOTIDE SEQUENCE [LARGE SCALE GENOMIC DNA]</scope>
</reference>
<evidence type="ECO:0000256" key="8">
    <source>
        <dbReference type="ARBA" id="ARBA00023157"/>
    </source>
</evidence>
<keyword evidence="6 12" id="KW-1133">Transmembrane helix</keyword>
<dbReference type="GO" id="GO:0004896">
    <property type="term" value="F:cytokine receptor activity"/>
    <property type="evidence" value="ECO:0007669"/>
    <property type="project" value="InterPro"/>
</dbReference>
<dbReference type="InterPro" id="IPR052672">
    <property type="entry name" value="Type1_Cytokine_Rcpt_Type2"/>
</dbReference>
<keyword evidence="5" id="KW-0677">Repeat</keyword>
<dbReference type="InterPro" id="IPR003529">
    <property type="entry name" value="Hematopoietin_rcpt_Gp130_CS"/>
</dbReference>
<keyword evidence="3 12" id="KW-0812">Transmembrane</keyword>
<evidence type="ECO:0000259" key="14">
    <source>
        <dbReference type="PROSITE" id="PS50853"/>
    </source>
</evidence>
<feature type="domain" description="Fibronectin type-III" evidence="14">
    <location>
        <begin position="300"/>
        <end position="394"/>
    </location>
</feature>
<dbReference type="InterPro" id="IPR040817">
    <property type="entry name" value="LIFR_D2"/>
</dbReference>
<dbReference type="SUPFAM" id="SSF49265">
    <property type="entry name" value="Fibronectin type III"/>
    <property type="match status" value="4"/>
</dbReference>
<dbReference type="InterPro" id="IPR003961">
    <property type="entry name" value="FN3_dom"/>
</dbReference>
<dbReference type="InterPro" id="IPR036116">
    <property type="entry name" value="FN3_sf"/>
</dbReference>
<feature type="compositionally biased region" description="Polar residues" evidence="11">
    <location>
        <begin position="895"/>
        <end position="910"/>
    </location>
</feature>
<dbReference type="PROSITE" id="PS01353">
    <property type="entry name" value="HEMATOPO_REC_L_F2"/>
    <property type="match status" value="1"/>
</dbReference>
<dbReference type="InterPro" id="IPR048497">
    <property type="entry name" value="LIF-R-like_Ig-like"/>
</dbReference>
<evidence type="ECO:0000256" key="2">
    <source>
        <dbReference type="ARBA" id="ARBA00008921"/>
    </source>
</evidence>
<dbReference type="PANTHER" id="PTHR48423">
    <property type="entry name" value="INTERLEUKIN-27 RECEPTOR SUBUNIT ALPHA"/>
    <property type="match status" value="1"/>
</dbReference>
<evidence type="ECO:0000256" key="11">
    <source>
        <dbReference type="SAM" id="MobiDB-lite"/>
    </source>
</evidence>
<evidence type="ECO:0000256" key="7">
    <source>
        <dbReference type="ARBA" id="ARBA00023136"/>
    </source>
</evidence>
<name>A0AAR2IPN5_PYGNA</name>
<dbReference type="SMART" id="SM00060">
    <property type="entry name" value="FN3"/>
    <property type="match status" value="4"/>
</dbReference>
<evidence type="ECO:0000256" key="4">
    <source>
        <dbReference type="ARBA" id="ARBA00022729"/>
    </source>
</evidence>
<feature type="domain" description="Fibronectin type-III" evidence="14">
    <location>
        <begin position="590"/>
        <end position="686"/>
    </location>
</feature>
<dbReference type="GO" id="GO:0005886">
    <property type="term" value="C:plasma membrane"/>
    <property type="evidence" value="ECO:0007669"/>
    <property type="project" value="UniProtKB-ARBA"/>
</dbReference>
<dbReference type="GeneTree" id="ENSGT00940000165259"/>
<evidence type="ECO:0000313" key="16">
    <source>
        <dbReference type="Proteomes" id="UP001501920"/>
    </source>
</evidence>
<dbReference type="Gene3D" id="2.60.40.10">
    <property type="entry name" value="Immunoglobulins"/>
    <property type="match status" value="7"/>
</dbReference>
<evidence type="ECO:0000256" key="5">
    <source>
        <dbReference type="ARBA" id="ARBA00022737"/>
    </source>
</evidence>
<reference evidence="15" key="2">
    <citation type="submission" date="2025-08" db="UniProtKB">
        <authorList>
            <consortium name="Ensembl"/>
        </authorList>
    </citation>
    <scope>IDENTIFICATION</scope>
</reference>
<evidence type="ECO:0000256" key="6">
    <source>
        <dbReference type="ARBA" id="ARBA00022989"/>
    </source>
</evidence>
<evidence type="ECO:0000256" key="12">
    <source>
        <dbReference type="SAM" id="Phobius"/>
    </source>
</evidence>
<evidence type="ECO:0000256" key="3">
    <source>
        <dbReference type="ARBA" id="ARBA00022692"/>
    </source>
</evidence>
<feature type="transmembrane region" description="Helical" evidence="12">
    <location>
        <begin position="688"/>
        <end position="711"/>
    </location>
</feature>
<keyword evidence="7 12" id="KW-0472">Membrane</keyword>
<organism evidence="15 16">
    <name type="scientific">Pygocentrus nattereri</name>
    <name type="common">Red-bellied piranha</name>
    <dbReference type="NCBI Taxonomy" id="42514"/>
    <lineage>
        <taxon>Eukaryota</taxon>
        <taxon>Metazoa</taxon>
        <taxon>Chordata</taxon>
        <taxon>Craniata</taxon>
        <taxon>Vertebrata</taxon>
        <taxon>Euteleostomi</taxon>
        <taxon>Actinopterygii</taxon>
        <taxon>Neopterygii</taxon>
        <taxon>Teleostei</taxon>
        <taxon>Ostariophysi</taxon>
        <taxon>Characiformes</taxon>
        <taxon>Characoidei</taxon>
        <taxon>Pygocentrus</taxon>
    </lineage>
</organism>
<evidence type="ECO:0000256" key="13">
    <source>
        <dbReference type="SAM" id="SignalP"/>
    </source>
</evidence>
<dbReference type="PANTHER" id="PTHR48423:SF1">
    <property type="entry name" value="INTERLEUKIN-27 RECEPTOR SUBUNIT ALPHA"/>
    <property type="match status" value="1"/>
</dbReference>
<dbReference type="Proteomes" id="UP001501920">
    <property type="component" value="Chromosome 20"/>
</dbReference>
<keyword evidence="4 13" id="KW-0732">Signal</keyword>
<dbReference type="AlphaFoldDB" id="A0AAR2IPN5"/>
<feature type="compositionally biased region" description="Polar residues" evidence="11">
    <location>
        <begin position="832"/>
        <end position="843"/>
    </location>
</feature>
<protein>
    <recommendedName>
        <fullName evidence="14">Fibronectin type-III domain-containing protein</fullName>
    </recommendedName>
</protein>
<feature type="compositionally biased region" description="Polar residues" evidence="11">
    <location>
        <begin position="925"/>
        <end position="935"/>
    </location>
</feature>
<accession>A0AAR2IPN5</accession>
<sequence length="935" mass="103034">MQLNTALIVLLLTLQITHSLTGPPVPESLSLEQDFASQTLSLTWESHAALFDIEIFRTELEENVLNVTVRAAVDPVSGQRSWTWRSPVPLQCTSHSVQIRARQENTVSQWSPLQIVQGSDVPVKQQAQMYPQDKVVPVGGNLTFCCIVSEGGQFGSIEYKNRKMEVTRMSRRSFATSVTNLPQSGSSGTNIICLSPQEIITGAVVFVGYPPGDERLECETRDLQKAECRWRKGRDTGFWRTSLLTRYTLNGRRCVEANRNMKLCRFDRWENSWTLTAENELEAVQLNDSAHITERVRLFAPVNVSAVPQAWNSSLQWSWTFQAVQTLDLLCQVQLTSGGRSSSRNYTGVGLSAALLDGLRPDVEYSVSVRCASLRSFWRWGDWSAPYSLHTRMDCPEAPDVWVRMDSETAGQILWKPLSISDSHGALEAYEVYQKDGEQDGWTVLSLPPSISSFPVILSNSSSGDVMVAVAARNPVGLSRRSIVVVPEFRADSEQSVSELVGSGGDLELTWQPCPNASRGYLVEWVCTGCTGHCTVQWTKVPESNTSTVIQAGETSLEVGVRYTLSVFALSDEATALLQRHHGYGHELVPVQSVKSLNVWQSGENVLLSWEPVAISNRRGFIRGYTIYLNNASHLELVANVTDPALRSYTVKGLSLGSYKFTVKAYTSAGEGGGSTVAIKMESNSDMLVVQLLVSLVAMSFCLVVISIFCYKKREWVKKAFYPEIPGPKLAGNWTTPPAPLDIKPPTHSMVHIVESPEWDSSKKGLVPVPEEEEDDNGSVGENVEVDTDSDEPTLLRYYNQLVTDGSHSNYASDTSGSSTSSVDSAQTQVTYTGIQSPTSSHWAPSYGYRPQMQPVEGPEEPAAAFENEPQQESPSIAYRPQCSWQAESPGAENFSGSLGSPTSVTSSQFLIPETAEEDPEPSGTWFQNFLSGKF</sequence>
<dbReference type="Ensembl" id="ENSPNAT00000042136.1">
    <property type="protein sequence ID" value="ENSPNAP00000039979.1"/>
    <property type="gene ID" value="ENSPNAG00000007758.2"/>
</dbReference>
<keyword evidence="16" id="KW-1185">Reference proteome</keyword>
<dbReference type="InterPro" id="IPR013783">
    <property type="entry name" value="Ig-like_fold"/>
</dbReference>
<dbReference type="PROSITE" id="PS50853">
    <property type="entry name" value="FN3"/>
    <property type="match status" value="2"/>
</dbReference>
<comment type="subcellular location">
    <subcellularLocation>
        <location evidence="1">Membrane</location>
        <topology evidence="1">Single-pass type I membrane protein</topology>
    </subcellularLocation>
</comment>
<dbReference type="Pfam" id="PF00041">
    <property type="entry name" value="fn3"/>
    <property type="match status" value="1"/>
</dbReference>
<keyword evidence="9" id="KW-0675">Receptor</keyword>
<evidence type="ECO:0000256" key="10">
    <source>
        <dbReference type="ARBA" id="ARBA00023180"/>
    </source>
</evidence>
<dbReference type="Pfam" id="PF21177">
    <property type="entry name" value="LIF-R_Ig-like"/>
    <property type="match status" value="1"/>
</dbReference>
<feature type="region of interest" description="Disordered" evidence="11">
    <location>
        <begin position="832"/>
        <end position="935"/>
    </location>
</feature>
<evidence type="ECO:0000256" key="9">
    <source>
        <dbReference type="ARBA" id="ARBA00023170"/>
    </source>
</evidence>
<dbReference type="CDD" id="cd00063">
    <property type="entry name" value="FN3"/>
    <property type="match status" value="1"/>
</dbReference>
<evidence type="ECO:0000256" key="1">
    <source>
        <dbReference type="ARBA" id="ARBA00004479"/>
    </source>
</evidence>
<proteinExistence type="inferred from homology"/>
<dbReference type="Pfam" id="PF25552">
    <property type="entry name" value="LIFR_D4"/>
    <property type="match status" value="1"/>
</dbReference>
<keyword evidence="8" id="KW-1015">Disulfide bond</keyword>
<feature type="compositionally biased region" description="Low complexity" evidence="11">
    <location>
        <begin position="854"/>
        <end position="873"/>
    </location>
</feature>
<comment type="similarity">
    <text evidence="2">Belongs to the type I cytokine receptor family. Type 2 subfamily.</text>
</comment>
<feature type="region of interest" description="Disordered" evidence="11">
    <location>
        <begin position="758"/>
        <end position="792"/>
    </location>
</feature>
<keyword evidence="10" id="KW-0325">Glycoprotein</keyword>
<feature type="chain" id="PRO_5043322148" description="Fibronectin type-III domain-containing protein" evidence="13">
    <location>
        <begin position="20"/>
        <end position="935"/>
    </location>
</feature>
<feature type="signal peptide" evidence="13">
    <location>
        <begin position="1"/>
        <end position="19"/>
    </location>
</feature>